<name>A0A6J7UNE6_9ZZZZ</name>
<comment type="similarity">
    <text evidence="1">Belongs to the RutC family.</text>
</comment>
<dbReference type="AlphaFoldDB" id="A0A6J7UNE6"/>
<evidence type="ECO:0000313" key="4">
    <source>
        <dbReference type="EMBL" id="CAB5065938.1"/>
    </source>
</evidence>
<dbReference type="InterPro" id="IPR035959">
    <property type="entry name" value="RutC-like_sf"/>
</dbReference>
<dbReference type="CDD" id="cd00448">
    <property type="entry name" value="YjgF_YER057c_UK114_family"/>
    <property type="match status" value="1"/>
</dbReference>
<organism evidence="4">
    <name type="scientific">freshwater metagenome</name>
    <dbReference type="NCBI Taxonomy" id="449393"/>
    <lineage>
        <taxon>unclassified sequences</taxon>
        <taxon>metagenomes</taxon>
        <taxon>ecological metagenomes</taxon>
    </lineage>
</organism>
<proteinExistence type="inferred from homology"/>
<feature type="region of interest" description="Disordered" evidence="2">
    <location>
        <begin position="1"/>
        <end position="28"/>
    </location>
</feature>
<evidence type="ECO:0000313" key="3">
    <source>
        <dbReference type="EMBL" id="CAB5017324.1"/>
    </source>
</evidence>
<dbReference type="InterPro" id="IPR006175">
    <property type="entry name" value="YjgF/YER057c/UK114"/>
</dbReference>
<evidence type="ECO:0000256" key="2">
    <source>
        <dbReference type="SAM" id="MobiDB-lite"/>
    </source>
</evidence>
<dbReference type="PANTHER" id="PTHR11803:SF39">
    <property type="entry name" value="2-IMINOBUTANOATE_2-IMINOPROPANOATE DEAMINASE"/>
    <property type="match status" value="1"/>
</dbReference>
<feature type="compositionally biased region" description="Basic residues" evidence="2">
    <location>
        <begin position="7"/>
        <end position="28"/>
    </location>
</feature>
<protein>
    <submittedName>
        <fullName evidence="4">Unannotated protein</fullName>
    </submittedName>
</protein>
<dbReference type="SUPFAM" id="SSF55298">
    <property type="entry name" value="YjgF-like"/>
    <property type="match status" value="1"/>
</dbReference>
<dbReference type="InterPro" id="IPR019897">
    <property type="entry name" value="RidA_CS"/>
</dbReference>
<dbReference type="EMBL" id="CAFBPN010000025">
    <property type="protein sequence ID" value="CAB5017324.1"/>
    <property type="molecule type" value="Genomic_DNA"/>
</dbReference>
<dbReference type="Gene3D" id="3.30.1330.40">
    <property type="entry name" value="RutC-like"/>
    <property type="match status" value="1"/>
</dbReference>
<accession>A0A6J7UNE6</accession>
<dbReference type="GO" id="GO:0019239">
    <property type="term" value="F:deaminase activity"/>
    <property type="evidence" value="ECO:0007669"/>
    <property type="project" value="TreeGrafter"/>
</dbReference>
<evidence type="ECO:0000256" key="1">
    <source>
        <dbReference type="ARBA" id="ARBA00010552"/>
    </source>
</evidence>
<reference evidence="4" key="1">
    <citation type="submission" date="2020-05" db="EMBL/GenBank/DDBJ databases">
        <authorList>
            <person name="Chiriac C."/>
            <person name="Salcher M."/>
            <person name="Ghai R."/>
            <person name="Kavagutti S V."/>
        </authorList>
    </citation>
    <scope>NUCLEOTIDE SEQUENCE</scope>
</reference>
<dbReference type="EMBL" id="CAFBQU010000025">
    <property type="protein sequence ID" value="CAB5065938.1"/>
    <property type="molecule type" value="Genomic_DNA"/>
</dbReference>
<sequence>MAAQKKAPAKKAPAKKAPAKKAAVKKTAKAPAPIGPYTPVVRAGDWIIVSGQLGLKDGVLQKGVSAQTTQAVKNLKERLAEMGANINDVKKTLCFLTDMETFSIFNEAYVAGFGNSRPARSTIGVASLPANGQVEIEAWAYKPLR</sequence>
<dbReference type="FunFam" id="3.30.1330.40:FF:000001">
    <property type="entry name" value="L-PSP family endoribonuclease"/>
    <property type="match status" value="1"/>
</dbReference>
<dbReference type="PANTHER" id="PTHR11803">
    <property type="entry name" value="2-IMINOBUTANOATE/2-IMINOPROPANOATE DEAMINASE RIDA"/>
    <property type="match status" value="1"/>
</dbReference>
<dbReference type="Pfam" id="PF01042">
    <property type="entry name" value="Ribonuc_L-PSP"/>
    <property type="match status" value="1"/>
</dbReference>
<gene>
    <name evidence="3" type="ORF">UFOPK4098_00655</name>
    <name evidence="4" type="ORF">UFOPK4347_01054</name>
</gene>
<dbReference type="GO" id="GO:0005829">
    <property type="term" value="C:cytosol"/>
    <property type="evidence" value="ECO:0007669"/>
    <property type="project" value="TreeGrafter"/>
</dbReference>
<dbReference type="PROSITE" id="PS01094">
    <property type="entry name" value="UPF0076"/>
    <property type="match status" value="1"/>
</dbReference>